<feature type="site" description="Interaction with DNA" evidence="8">
    <location>
        <position position="61"/>
    </location>
</feature>
<dbReference type="InterPro" id="IPR013824">
    <property type="entry name" value="Topo_IA_cen_sub1"/>
</dbReference>
<dbReference type="RefSeq" id="WP_109349592.1">
    <property type="nucleotide sequence ID" value="NZ_BJUE01000009.1"/>
</dbReference>
<dbReference type="GO" id="GO:0003917">
    <property type="term" value="F:DNA topoisomerase type I (single strand cut, ATP-independent) activity"/>
    <property type="evidence" value="ECO:0007669"/>
    <property type="project" value="UniProtKB-UniRule"/>
</dbReference>
<dbReference type="OrthoDB" id="9803554at2"/>
<dbReference type="GO" id="GO:0006265">
    <property type="term" value="P:DNA topological change"/>
    <property type="evidence" value="ECO:0007669"/>
    <property type="project" value="UniProtKB-UniRule"/>
</dbReference>
<evidence type="ECO:0000256" key="1">
    <source>
        <dbReference type="ARBA" id="ARBA00000213"/>
    </source>
</evidence>
<reference evidence="12 14" key="2">
    <citation type="submission" date="2019-03" db="EMBL/GenBank/DDBJ databases">
        <title>Genomic Encyclopedia of Type Strains, Phase IV (KMG-IV): sequencing the most valuable type-strain genomes for metagenomic binning, comparative biology and taxonomic classification.</title>
        <authorList>
            <person name="Goeker M."/>
        </authorList>
    </citation>
    <scope>NUCLEOTIDE SEQUENCE [LARGE SCALE GENOMIC DNA]</scope>
    <source>
        <strain evidence="12 14">DSM 20580</strain>
    </source>
</reference>
<dbReference type="Proteomes" id="UP000254330">
    <property type="component" value="Unassembled WGS sequence"/>
</dbReference>
<dbReference type="SMART" id="SM00493">
    <property type="entry name" value="TOPRIM"/>
    <property type="match status" value="1"/>
</dbReference>
<comment type="function">
    <text evidence="8">Releases the supercoiling and torsional tension of DNA, which is introduced during the DNA replication and transcription, by transiently cleaving and rejoining one strand of the DNA duplex. Introduces a single-strand break via transesterification at a target site in duplex DNA. The scissile phosphodiester is attacked by the catalytic tyrosine of the enzyme, resulting in the formation of a DNA-(5'-phosphotyrosyl)-enzyme intermediate and the expulsion of a 3'-OH DNA strand. The free DNA strand then undergoes passage around the unbroken strand, thus removing DNA supercoils. Finally, in the religation step, the DNA 3'-OH attacks the covalent intermediate to expel the active-site tyrosine and restore the DNA phosphodiester backbone.</text>
</comment>
<dbReference type="InterPro" id="IPR013826">
    <property type="entry name" value="Topo_IA_cen_sub3"/>
</dbReference>
<keyword evidence="6 8" id="KW-0238">DNA-binding</keyword>
<dbReference type="Gene3D" id="1.10.460.10">
    <property type="entry name" value="Topoisomerase I, domain 2"/>
    <property type="match status" value="1"/>
</dbReference>
<comment type="caution">
    <text evidence="8">Lacks conserved residue(s) required for the propagation of feature annotation.</text>
</comment>
<dbReference type="CDD" id="cd00186">
    <property type="entry name" value="TOP1Ac"/>
    <property type="match status" value="1"/>
</dbReference>
<evidence type="ECO:0000256" key="2">
    <source>
        <dbReference type="ARBA" id="ARBA00009446"/>
    </source>
</evidence>
<evidence type="ECO:0000256" key="7">
    <source>
        <dbReference type="ARBA" id="ARBA00023235"/>
    </source>
</evidence>
<evidence type="ECO:0000313" key="13">
    <source>
        <dbReference type="Proteomes" id="UP000254330"/>
    </source>
</evidence>
<comment type="caution">
    <text evidence="11">The sequence shown here is derived from an EMBL/GenBank/DDBJ whole genome shotgun (WGS) entry which is preliminary data.</text>
</comment>
<dbReference type="InterPro" id="IPR005738">
    <property type="entry name" value="TopoIII"/>
</dbReference>
<reference evidence="11 13" key="1">
    <citation type="submission" date="2018-06" db="EMBL/GenBank/DDBJ databases">
        <authorList>
            <consortium name="Pathogen Informatics"/>
            <person name="Doyle S."/>
        </authorList>
    </citation>
    <scope>NUCLEOTIDE SEQUENCE [LARGE SCALE GENOMIC DNA]</scope>
    <source>
        <strain evidence="11 13">NCTC10597</strain>
    </source>
</reference>
<keyword evidence="14" id="KW-1185">Reference proteome</keyword>
<dbReference type="AlphaFoldDB" id="A0A8B4Q7C3"/>
<dbReference type="GO" id="GO:0006281">
    <property type="term" value="P:DNA repair"/>
    <property type="evidence" value="ECO:0007669"/>
    <property type="project" value="TreeGrafter"/>
</dbReference>
<dbReference type="CDD" id="cd03362">
    <property type="entry name" value="TOPRIM_TopoIA_TopoIII"/>
    <property type="match status" value="1"/>
</dbReference>
<dbReference type="InterPro" id="IPR013825">
    <property type="entry name" value="Topo_IA_cen_sub2"/>
</dbReference>
<dbReference type="InterPro" id="IPR013497">
    <property type="entry name" value="Topo_IA_cen"/>
</dbReference>
<feature type="site" description="Interaction with DNA" evidence="8">
    <location>
        <position position="168"/>
    </location>
</feature>
<dbReference type="Gene3D" id="2.70.20.10">
    <property type="entry name" value="Topoisomerase I, domain 3"/>
    <property type="match status" value="1"/>
</dbReference>
<dbReference type="InterPro" id="IPR023405">
    <property type="entry name" value="Topo_IA_core_domain"/>
</dbReference>
<evidence type="ECO:0000256" key="5">
    <source>
        <dbReference type="ARBA" id="ARBA00023029"/>
    </source>
</evidence>
<dbReference type="SUPFAM" id="SSF56712">
    <property type="entry name" value="Prokaryotic type I DNA topoisomerase"/>
    <property type="match status" value="1"/>
</dbReference>
<feature type="site" description="Interaction with DNA" evidence="8">
    <location>
        <position position="313"/>
    </location>
</feature>
<dbReference type="EMBL" id="UGNP01000001">
    <property type="protein sequence ID" value="STX08583.1"/>
    <property type="molecule type" value="Genomic_DNA"/>
</dbReference>
<feature type="binding site" evidence="8">
    <location>
        <position position="105"/>
    </location>
    <ligand>
        <name>Mg(2+)</name>
        <dbReference type="ChEBI" id="CHEBI:18420"/>
        <note>catalytic</note>
    </ligand>
</feature>
<feature type="region of interest" description="Interaction with DNA" evidence="8">
    <location>
        <begin position="187"/>
        <end position="192"/>
    </location>
</feature>
<dbReference type="HAMAP" id="MF_00953">
    <property type="entry name" value="Topoisom_3_prok"/>
    <property type="match status" value="1"/>
</dbReference>
<dbReference type="InterPro" id="IPR034144">
    <property type="entry name" value="TOPRIM_TopoIII"/>
</dbReference>
<dbReference type="InterPro" id="IPR023406">
    <property type="entry name" value="Topo_IA_AS"/>
</dbReference>
<feature type="domain" description="Toprim" evidence="9">
    <location>
        <begin position="3"/>
        <end position="136"/>
    </location>
</feature>
<feature type="domain" description="Topo IA-type catalytic" evidence="10">
    <location>
        <begin position="153"/>
        <end position="590"/>
    </location>
</feature>
<dbReference type="Gene3D" id="3.40.50.140">
    <property type="match status" value="1"/>
</dbReference>
<feature type="active site" description="O-(5'-phospho-DNA)-tyrosine intermediate" evidence="8">
    <location>
        <position position="311"/>
    </location>
</feature>
<dbReference type="Pfam" id="PF01131">
    <property type="entry name" value="Topoisom_bac"/>
    <property type="match status" value="1"/>
</dbReference>
<proteinExistence type="inferred from homology"/>
<dbReference type="GO" id="GO:0006310">
    <property type="term" value="P:DNA recombination"/>
    <property type="evidence" value="ECO:0007669"/>
    <property type="project" value="TreeGrafter"/>
</dbReference>
<name>A0A8B4Q7C3_9BACL</name>
<evidence type="ECO:0000256" key="8">
    <source>
        <dbReference type="HAMAP-Rule" id="MF_00953"/>
    </source>
</evidence>
<evidence type="ECO:0000259" key="10">
    <source>
        <dbReference type="PROSITE" id="PS52039"/>
    </source>
</evidence>
<dbReference type="PANTHER" id="PTHR11390:SF21">
    <property type="entry name" value="DNA TOPOISOMERASE 3-ALPHA"/>
    <property type="match status" value="1"/>
</dbReference>
<evidence type="ECO:0000313" key="11">
    <source>
        <dbReference type="EMBL" id="STX08583.1"/>
    </source>
</evidence>
<evidence type="ECO:0000259" key="9">
    <source>
        <dbReference type="PROSITE" id="PS50880"/>
    </source>
</evidence>
<dbReference type="Proteomes" id="UP000294641">
    <property type="component" value="Unassembled WGS sequence"/>
</dbReference>
<keyword evidence="5 8" id="KW-0799">Topoisomerase</keyword>
<organism evidence="11 13">
    <name type="scientific">Kurthia zopfii</name>
    <dbReference type="NCBI Taxonomy" id="1650"/>
    <lineage>
        <taxon>Bacteria</taxon>
        <taxon>Bacillati</taxon>
        <taxon>Bacillota</taxon>
        <taxon>Bacilli</taxon>
        <taxon>Bacillales</taxon>
        <taxon>Caryophanaceae</taxon>
        <taxon>Kurthia</taxon>
    </lineage>
</organism>
<sequence>MSKSLVIAEKPSVARDIARVLKCGKKGNGFLEGDQYIVTWALGHLVTHADPEQYNQSFKEWKMEDLPIIPDPFKLVPIRQTTKQFNAVKTQLNRNDVNQIIIATDAGREGELVARWILIKAKSRKPVKRLWISSVTDKAIKDGFNNLKDGRQYEHLFEAAVARAEADWVVGINATRALTVKHNAQLSTGRVQTPTLAMIANREQQIKNFKSKTFYGLQTLTNSATFTWHEQGTNQSNSFNKEKVEQTMKALDAEKTGQITDVKTTPKKTPAPSLFDLTELQKESHKRWGWSAKETLSTLQNLYEQYKIVTYPRTDSKHLTSDMRDTLADRIKSAAVGDNRAAANKILSKGKPQAQNGVINDALVSDHHAIIPTEEPVNLRALSDKEYKLYDMIVKRFLAVFYGPYQYDQTVVSMKVGNEQFSAKGNTVRDEGWKAVYLQEDESSNERSLPVFKKGEEIELRGIAMTNGETKPPARFNEGTLLAAMENPSQFMGDESKELVKTLKETGGIGTVATRADIIEKLFKSFVIEKKGKDLYTTSKGRQLLDLAPEGLKSPALTAEWETELNKIAKGQAKKADFINDMIEFTKKSISDIKKSDQKFKHDNISGKVCSECGKPMLEVNGKRGKMLVCSDRTCGNKKKISTVTNARCPVCHKKLELRGEGDGRMFACKCGHREKLSAFEKRKKETGNKKVSKQDVNKYMKKQEEPENTAMADALAKLFGNKED</sequence>
<keyword evidence="7 8" id="KW-0413">Isomerase</keyword>
<feature type="site" description="Interaction with DNA" evidence="8">
    <location>
        <position position="176"/>
    </location>
</feature>
<keyword evidence="4 8" id="KW-0460">Magnesium</keyword>
<gene>
    <name evidence="11" type="primary">topB_1</name>
    <name evidence="8" type="synonym">topB</name>
    <name evidence="12" type="ORF">DFR61_11650</name>
    <name evidence="11" type="ORF">NCTC10597_00247</name>
</gene>
<evidence type="ECO:0000256" key="3">
    <source>
        <dbReference type="ARBA" id="ARBA00022723"/>
    </source>
</evidence>
<evidence type="ECO:0000313" key="12">
    <source>
        <dbReference type="EMBL" id="TDR38493.1"/>
    </source>
</evidence>
<dbReference type="SMART" id="SM00436">
    <property type="entry name" value="TOP1Bc"/>
    <property type="match status" value="1"/>
</dbReference>
<dbReference type="Pfam" id="PF01751">
    <property type="entry name" value="Toprim"/>
    <property type="match status" value="1"/>
</dbReference>
<dbReference type="PROSITE" id="PS52039">
    <property type="entry name" value="TOPO_IA_2"/>
    <property type="match status" value="1"/>
</dbReference>
<dbReference type="NCBIfam" id="TIGR01056">
    <property type="entry name" value="topB"/>
    <property type="match status" value="1"/>
</dbReference>
<dbReference type="InterPro" id="IPR000380">
    <property type="entry name" value="Topo_IA"/>
</dbReference>
<comment type="catalytic activity">
    <reaction evidence="1 8">
        <text>ATP-independent breakage of single-stranded DNA, followed by passage and rejoining.</text>
        <dbReference type="EC" id="5.6.2.1"/>
    </reaction>
</comment>
<dbReference type="PROSITE" id="PS00396">
    <property type="entry name" value="TOPO_IA_1"/>
    <property type="match status" value="1"/>
</dbReference>
<dbReference type="PANTHER" id="PTHR11390">
    <property type="entry name" value="PROKARYOTIC DNA TOPOISOMERASE"/>
    <property type="match status" value="1"/>
</dbReference>
<keyword evidence="3 8" id="KW-0479">Metal-binding</keyword>
<dbReference type="InterPro" id="IPR003601">
    <property type="entry name" value="Topo_IA_2"/>
</dbReference>
<evidence type="ECO:0000256" key="6">
    <source>
        <dbReference type="ARBA" id="ARBA00023125"/>
    </source>
</evidence>
<dbReference type="GO" id="GO:0043597">
    <property type="term" value="C:cytoplasmic replication fork"/>
    <property type="evidence" value="ECO:0007669"/>
    <property type="project" value="TreeGrafter"/>
</dbReference>
<dbReference type="PROSITE" id="PS50880">
    <property type="entry name" value="TOPRIM"/>
    <property type="match status" value="1"/>
</dbReference>
<dbReference type="NCBIfam" id="NF005829">
    <property type="entry name" value="PRK07726.1"/>
    <property type="match status" value="1"/>
</dbReference>
<comment type="cofactor">
    <cofactor evidence="8">
        <name>Mg(2+)</name>
        <dbReference type="ChEBI" id="CHEBI:18420"/>
    </cofactor>
</comment>
<dbReference type="GO" id="GO:0000287">
    <property type="term" value="F:magnesium ion binding"/>
    <property type="evidence" value="ECO:0007669"/>
    <property type="project" value="UniProtKB-UniRule"/>
</dbReference>
<dbReference type="InterPro" id="IPR006171">
    <property type="entry name" value="TOPRIM_dom"/>
</dbReference>
<evidence type="ECO:0000313" key="14">
    <source>
        <dbReference type="Proteomes" id="UP000294641"/>
    </source>
</evidence>
<comment type="similarity">
    <text evidence="2 8">Belongs to the type IA topoisomerase family.</text>
</comment>
<dbReference type="GO" id="GO:0003677">
    <property type="term" value="F:DNA binding"/>
    <property type="evidence" value="ECO:0007669"/>
    <property type="project" value="UniProtKB-KW"/>
</dbReference>
<dbReference type="SMART" id="SM00437">
    <property type="entry name" value="TOP1Ac"/>
    <property type="match status" value="1"/>
</dbReference>
<evidence type="ECO:0000256" key="4">
    <source>
        <dbReference type="ARBA" id="ARBA00022842"/>
    </source>
</evidence>
<dbReference type="EC" id="5.6.2.1" evidence="8"/>
<dbReference type="PRINTS" id="PR00417">
    <property type="entry name" value="PRTPISMRASEI"/>
</dbReference>
<dbReference type="EMBL" id="SNZG01000016">
    <property type="protein sequence ID" value="TDR38493.1"/>
    <property type="molecule type" value="Genomic_DNA"/>
</dbReference>
<accession>A0A8B4Q7C3</accession>
<dbReference type="InterPro" id="IPR003602">
    <property type="entry name" value="Topo_IA_DNA-bd_dom"/>
</dbReference>
<feature type="binding site" evidence="8">
    <location>
        <position position="9"/>
    </location>
    <ligand>
        <name>Mg(2+)</name>
        <dbReference type="ChEBI" id="CHEBI:18420"/>
        <note>catalytic</note>
    </ligand>
</feature>
<protein>
    <recommendedName>
        <fullName evidence="8">DNA topoisomerase 3</fullName>
        <ecNumber evidence="8">5.6.2.1</ecNumber>
    </recommendedName>
    <alternativeName>
        <fullName evidence="8">DNA topoisomerase III</fullName>
    </alternativeName>
</protein>
<dbReference type="Gene3D" id="1.10.290.10">
    <property type="entry name" value="Topoisomerase I, domain 4"/>
    <property type="match status" value="1"/>
</dbReference>